<gene>
    <name evidence="2" type="ORF">GCM10009096_10700</name>
</gene>
<comment type="caution">
    <text evidence="2">The sequence shown here is derived from an EMBL/GenBank/DDBJ whole genome shotgun (WGS) entry which is preliminary data.</text>
</comment>
<reference evidence="2 3" key="1">
    <citation type="journal article" date="2019" name="Int. J. Syst. Evol. Microbiol.">
        <title>The Global Catalogue of Microorganisms (GCM) 10K type strain sequencing project: providing services to taxonomists for standard genome sequencing and annotation.</title>
        <authorList>
            <consortium name="The Broad Institute Genomics Platform"/>
            <consortium name="The Broad Institute Genome Sequencing Center for Infectious Disease"/>
            <person name="Wu L."/>
            <person name="Ma J."/>
        </authorList>
    </citation>
    <scope>NUCLEOTIDE SEQUENCE [LARGE SCALE GENOMIC DNA]</scope>
    <source>
        <strain evidence="2 3">JCM 14162</strain>
    </source>
</reference>
<keyword evidence="1" id="KW-0472">Membrane</keyword>
<organism evidence="2 3">
    <name type="scientific">Parasphingorhabdus litoris</name>
    <dbReference type="NCBI Taxonomy" id="394733"/>
    <lineage>
        <taxon>Bacteria</taxon>
        <taxon>Pseudomonadati</taxon>
        <taxon>Pseudomonadota</taxon>
        <taxon>Alphaproteobacteria</taxon>
        <taxon>Sphingomonadales</taxon>
        <taxon>Sphingomonadaceae</taxon>
        <taxon>Parasphingorhabdus</taxon>
    </lineage>
</organism>
<dbReference type="PANTHER" id="PTHR34980:SF2">
    <property type="entry name" value="INNER MEMBRANE PROTEIN YHAH-RELATED"/>
    <property type="match status" value="1"/>
</dbReference>
<evidence type="ECO:0000256" key="1">
    <source>
        <dbReference type="SAM" id="Phobius"/>
    </source>
</evidence>
<dbReference type="InterPro" id="IPR008523">
    <property type="entry name" value="DUF805"/>
</dbReference>
<sequence length="128" mass="14446">MEWMLLPLKRYAEFSGRSRRKEYWMFFLFSFILGIIASSIDTLLLGFPLENNGPVNAIVSLALLIPSLAVGVRRLHDTGRSGWWMLLIFAIIIGWIVLLIFFVTDSDSGNNAYGPSPKMGQDISDIFS</sequence>
<evidence type="ECO:0000313" key="2">
    <source>
        <dbReference type="EMBL" id="GAA0471557.1"/>
    </source>
</evidence>
<name>A0ABN1AAB4_9SPHN</name>
<dbReference type="Pfam" id="PF05656">
    <property type="entry name" value="DUF805"/>
    <property type="match status" value="1"/>
</dbReference>
<accession>A0ABN1AAB4</accession>
<proteinExistence type="predicted"/>
<feature type="transmembrane region" description="Helical" evidence="1">
    <location>
        <begin position="23"/>
        <end position="47"/>
    </location>
</feature>
<protein>
    <submittedName>
        <fullName evidence="2">DUF805 domain-containing protein</fullName>
    </submittedName>
</protein>
<keyword evidence="1" id="KW-1133">Transmembrane helix</keyword>
<evidence type="ECO:0000313" key="3">
    <source>
        <dbReference type="Proteomes" id="UP001500713"/>
    </source>
</evidence>
<dbReference type="PANTHER" id="PTHR34980">
    <property type="entry name" value="INNER MEMBRANE PROTEIN-RELATED-RELATED"/>
    <property type="match status" value="1"/>
</dbReference>
<keyword evidence="1" id="KW-0812">Transmembrane</keyword>
<dbReference type="Proteomes" id="UP001500713">
    <property type="component" value="Unassembled WGS sequence"/>
</dbReference>
<dbReference type="EMBL" id="BAAAEM010000002">
    <property type="protein sequence ID" value="GAA0471557.1"/>
    <property type="molecule type" value="Genomic_DNA"/>
</dbReference>
<keyword evidence="3" id="KW-1185">Reference proteome</keyword>
<feature type="transmembrane region" description="Helical" evidence="1">
    <location>
        <begin position="84"/>
        <end position="103"/>
    </location>
</feature>
<feature type="transmembrane region" description="Helical" evidence="1">
    <location>
        <begin position="53"/>
        <end position="72"/>
    </location>
</feature>